<comment type="caution">
    <text evidence="1">The sequence shown here is derived from an EMBL/GenBank/DDBJ whole genome shotgun (WGS) entry which is preliminary data.</text>
</comment>
<proteinExistence type="predicted"/>
<protein>
    <recommendedName>
        <fullName evidence="3">Reverse transcriptase domain-containing protein</fullName>
    </recommendedName>
</protein>
<organism evidence="1 2">
    <name type="scientific">Tanacetum coccineum</name>
    <dbReference type="NCBI Taxonomy" id="301880"/>
    <lineage>
        <taxon>Eukaryota</taxon>
        <taxon>Viridiplantae</taxon>
        <taxon>Streptophyta</taxon>
        <taxon>Embryophyta</taxon>
        <taxon>Tracheophyta</taxon>
        <taxon>Spermatophyta</taxon>
        <taxon>Magnoliopsida</taxon>
        <taxon>eudicotyledons</taxon>
        <taxon>Gunneridae</taxon>
        <taxon>Pentapetalae</taxon>
        <taxon>asterids</taxon>
        <taxon>campanulids</taxon>
        <taxon>Asterales</taxon>
        <taxon>Asteraceae</taxon>
        <taxon>Asteroideae</taxon>
        <taxon>Anthemideae</taxon>
        <taxon>Anthemidinae</taxon>
        <taxon>Tanacetum</taxon>
    </lineage>
</organism>
<dbReference type="EMBL" id="BQNB010017021">
    <property type="protein sequence ID" value="GJT58456.1"/>
    <property type="molecule type" value="Genomic_DNA"/>
</dbReference>
<accession>A0ABQ5F544</accession>
<reference evidence="1" key="1">
    <citation type="journal article" date="2022" name="Int. J. Mol. Sci.">
        <title>Draft Genome of Tanacetum Coccineum: Genomic Comparison of Closely Related Tanacetum-Family Plants.</title>
        <authorList>
            <person name="Yamashiro T."/>
            <person name="Shiraishi A."/>
            <person name="Nakayama K."/>
            <person name="Satake H."/>
        </authorList>
    </citation>
    <scope>NUCLEOTIDE SEQUENCE</scope>
</reference>
<keyword evidence="2" id="KW-1185">Reference proteome</keyword>
<name>A0ABQ5F544_9ASTR</name>
<dbReference type="Proteomes" id="UP001151760">
    <property type="component" value="Unassembled WGS sequence"/>
</dbReference>
<evidence type="ECO:0008006" key="3">
    <source>
        <dbReference type="Google" id="ProtNLM"/>
    </source>
</evidence>
<sequence>MWHGLIPQGLVRRNLTEDLNLYAPNATITMMSNVIPNATSATELAIWPETVGGHFKKDFPKLKNGNQGNRAGVGNVVAKAYAVGAAGTNPTANVVTGTFLLNNHYASILFDTSADRSFVSTTFSSLIDIIPITLDYGVDVELANGRII</sequence>
<dbReference type="Pfam" id="PF08284">
    <property type="entry name" value="RVP_2"/>
    <property type="match status" value="1"/>
</dbReference>
<evidence type="ECO:0000313" key="1">
    <source>
        <dbReference type="EMBL" id="GJT58456.1"/>
    </source>
</evidence>
<reference evidence="1" key="2">
    <citation type="submission" date="2022-01" db="EMBL/GenBank/DDBJ databases">
        <authorList>
            <person name="Yamashiro T."/>
            <person name="Shiraishi A."/>
            <person name="Satake H."/>
            <person name="Nakayama K."/>
        </authorList>
    </citation>
    <scope>NUCLEOTIDE SEQUENCE</scope>
</reference>
<evidence type="ECO:0000313" key="2">
    <source>
        <dbReference type="Proteomes" id="UP001151760"/>
    </source>
</evidence>
<gene>
    <name evidence="1" type="ORF">Tco_1001989</name>
</gene>